<accession>A0A8D2F0C7</accession>
<dbReference type="Proteomes" id="UP000694411">
    <property type="component" value="Chromosome 1"/>
</dbReference>
<proteinExistence type="predicted"/>
<name>A0A8D2F0C7_THEGE</name>
<sequence>MPRPGTRCFWERWTGDVLCQELGQGAASRLPAAVLMASYGKVHPIISFGVLSPKS</sequence>
<reference evidence="1" key="3">
    <citation type="submission" date="2025-09" db="UniProtKB">
        <authorList>
            <consortium name="Ensembl"/>
        </authorList>
    </citation>
    <scope>IDENTIFICATION</scope>
</reference>
<evidence type="ECO:0000313" key="2">
    <source>
        <dbReference type="Proteomes" id="UP000694411"/>
    </source>
</evidence>
<dbReference type="AlphaFoldDB" id="A0A8D2F0C7"/>
<keyword evidence="2" id="KW-1185">Reference proteome</keyword>
<evidence type="ECO:0000313" key="1">
    <source>
        <dbReference type="Ensembl" id="ENSTGEP00000014718.1"/>
    </source>
</evidence>
<organism evidence="1 2">
    <name type="scientific">Theropithecus gelada</name>
    <name type="common">Gelada baboon</name>
    <dbReference type="NCBI Taxonomy" id="9565"/>
    <lineage>
        <taxon>Eukaryota</taxon>
        <taxon>Metazoa</taxon>
        <taxon>Chordata</taxon>
        <taxon>Craniata</taxon>
        <taxon>Vertebrata</taxon>
        <taxon>Euteleostomi</taxon>
        <taxon>Mammalia</taxon>
        <taxon>Eutheria</taxon>
        <taxon>Euarchontoglires</taxon>
        <taxon>Primates</taxon>
        <taxon>Haplorrhini</taxon>
        <taxon>Catarrhini</taxon>
        <taxon>Cercopithecidae</taxon>
        <taxon>Cercopithecinae</taxon>
        <taxon>Theropithecus</taxon>
    </lineage>
</organism>
<reference evidence="1" key="2">
    <citation type="submission" date="2025-08" db="UniProtKB">
        <authorList>
            <consortium name="Ensembl"/>
        </authorList>
    </citation>
    <scope>IDENTIFICATION</scope>
</reference>
<dbReference type="Ensembl" id="ENSTGET00000017636.1">
    <property type="protein sequence ID" value="ENSTGEP00000014718.1"/>
    <property type="gene ID" value="ENSTGEG00000011957.1"/>
</dbReference>
<protein>
    <submittedName>
        <fullName evidence="1">Uncharacterized protein</fullName>
    </submittedName>
</protein>
<reference evidence="1" key="1">
    <citation type="submission" date="2018-05" db="EMBL/GenBank/DDBJ databases">
        <title>Whole genome of Theropithecus gelada.</title>
        <authorList>
            <person name="Chiou K.L."/>
            <person name="Snyder-Mackler N."/>
        </authorList>
    </citation>
    <scope>NUCLEOTIDE SEQUENCE [LARGE SCALE GENOMIC DNA]</scope>
</reference>